<accession>A0A835M371</accession>
<dbReference type="OrthoDB" id="1470350at2759"/>
<gene>
    <name evidence="1" type="ORF">IFM89_038942</name>
</gene>
<dbReference type="Gene3D" id="3.40.190.10">
    <property type="entry name" value="Periplasmic binding protein-like II"/>
    <property type="match status" value="1"/>
</dbReference>
<dbReference type="EMBL" id="JADFTS010000004">
    <property type="protein sequence ID" value="KAF9612339.1"/>
    <property type="molecule type" value="Genomic_DNA"/>
</dbReference>
<evidence type="ECO:0000313" key="1">
    <source>
        <dbReference type="EMBL" id="KAF9612339.1"/>
    </source>
</evidence>
<organism evidence="1 2">
    <name type="scientific">Coptis chinensis</name>
    <dbReference type="NCBI Taxonomy" id="261450"/>
    <lineage>
        <taxon>Eukaryota</taxon>
        <taxon>Viridiplantae</taxon>
        <taxon>Streptophyta</taxon>
        <taxon>Embryophyta</taxon>
        <taxon>Tracheophyta</taxon>
        <taxon>Spermatophyta</taxon>
        <taxon>Magnoliopsida</taxon>
        <taxon>Ranunculales</taxon>
        <taxon>Ranunculaceae</taxon>
        <taxon>Coptidoideae</taxon>
        <taxon>Coptis</taxon>
    </lineage>
</organism>
<keyword evidence="2" id="KW-1185">Reference proteome</keyword>
<protein>
    <submittedName>
        <fullName evidence="1">Uncharacterized protein</fullName>
    </submittedName>
</protein>
<sequence>MAIAMILQHFSFELSSTYVHAPCTVITLQPQHGAQLILHKLEYVYQLVASSNLRDTRAIASARAAEIYGLNILAERIEVDYCHCGVEFNVQFYGKSSTRMNIEHPSMRTQAIHLSIAMWEGTGRV</sequence>
<comment type="caution">
    <text evidence="1">The sequence shown here is derived from an EMBL/GenBank/DDBJ whole genome shotgun (WGS) entry which is preliminary data.</text>
</comment>
<name>A0A835M371_9MAGN</name>
<dbReference type="AlphaFoldDB" id="A0A835M371"/>
<proteinExistence type="predicted"/>
<evidence type="ECO:0000313" key="2">
    <source>
        <dbReference type="Proteomes" id="UP000631114"/>
    </source>
</evidence>
<dbReference type="Proteomes" id="UP000631114">
    <property type="component" value="Unassembled WGS sequence"/>
</dbReference>
<reference evidence="1 2" key="1">
    <citation type="submission" date="2020-10" db="EMBL/GenBank/DDBJ databases">
        <title>The Coptis chinensis genome and diversification of protoberbering-type alkaloids.</title>
        <authorList>
            <person name="Wang B."/>
            <person name="Shu S."/>
            <person name="Song C."/>
            <person name="Liu Y."/>
        </authorList>
    </citation>
    <scope>NUCLEOTIDE SEQUENCE [LARGE SCALE GENOMIC DNA]</scope>
    <source>
        <strain evidence="1">HL-2020</strain>
        <tissue evidence="1">Leaf</tissue>
    </source>
</reference>